<feature type="compositionally biased region" description="Polar residues" evidence="3">
    <location>
        <begin position="46"/>
        <end position="58"/>
    </location>
</feature>
<comment type="caution">
    <text evidence="5">The sequence shown here is derived from an EMBL/GenBank/DDBJ whole genome shotgun (WGS) entry which is preliminary data.</text>
</comment>
<feature type="region of interest" description="Disordered" evidence="3">
    <location>
        <begin position="41"/>
        <end position="74"/>
    </location>
</feature>
<feature type="domain" description="SMP" evidence="4">
    <location>
        <begin position="2"/>
        <end position="43"/>
    </location>
</feature>
<proteinExistence type="inferred from homology"/>
<evidence type="ECO:0000256" key="2">
    <source>
        <dbReference type="ARBA" id="ARBA00022737"/>
    </source>
</evidence>
<dbReference type="PANTHER" id="PTHR31174:SF34">
    <property type="entry name" value="LATE EMBRYOGENESIS ABUNDANT PROTEIN 47"/>
    <property type="match status" value="1"/>
</dbReference>
<evidence type="ECO:0000313" key="6">
    <source>
        <dbReference type="Proteomes" id="UP001152561"/>
    </source>
</evidence>
<organism evidence="5 6">
    <name type="scientific">Anisodus acutangulus</name>
    <dbReference type="NCBI Taxonomy" id="402998"/>
    <lineage>
        <taxon>Eukaryota</taxon>
        <taxon>Viridiplantae</taxon>
        <taxon>Streptophyta</taxon>
        <taxon>Embryophyta</taxon>
        <taxon>Tracheophyta</taxon>
        <taxon>Spermatophyta</taxon>
        <taxon>Magnoliopsida</taxon>
        <taxon>eudicotyledons</taxon>
        <taxon>Gunneridae</taxon>
        <taxon>Pentapetalae</taxon>
        <taxon>asterids</taxon>
        <taxon>lamiids</taxon>
        <taxon>Solanales</taxon>
        <taxon>Solanaceae</taxon>
        <taxon>Solanoideae</taxon>
        <taxon>Hyoscyameae</taxon>
        <taxon>Anisodus</taxon>
    </lineage>
</organism>
<keyword evidence="2" id="KW-0677">Repeat</keyword>
<comment type="similarity">
    <text evidence="1">Belongs to the LEA type SMP family.</text>
</comment>
<dbReference type="PANTHER" id="PTHR31174">
    <property type="entry name" value="SEED MATURATION FAMILY PROTEIN"/>
    <property type="match status" value="1"/>
</dbReference>
<evidence type="ECO:0000313" key="5">
    <source>
        <dbReference type="EMBL" id="KAJ8526380.1"/>
    </source>
</evidence>
<reference evidence="6" key="1">
    <citation type="journal article" date="2023" name="Proc. Natl. Acad. Sci. U.S.A.">
        <title>Genomic and structural basis for evolution of tropane alkaloid biosynthesis.</title>
        <authorList>
            <person name="Wanga Y.-J."/>
            <person name="Taina T."/>
            <person name="Yua J.-Y."/>
            <person name="Lia J."/>
            <person name="Xua B."/>
            <person name="Chenc J."/>
            <person name="D'Auriad J.C."/>
            <person name="Huanga J.-P."/>
            <person name="Huanga S.-X."/>
        </authorList>
    </citation>
    <scope>NUCLEOTIDE SEQUENCE [LARGE SCALE GENOMIC DNA]</scope>
    <source>
        <strain evidence="6">cv. KIB-2019</strain>
    </source>
</reference>
<dbReference type="InterPro" id="IPR007011">
    <property type="entry name" value="LEA_SMP_dom"/>
</dbReference>
<accession>A0A9Q1L2X9</accession>
<dbReference type="InterPro" id="IPR042971">
    <property type="entry name" value="LEA_SMP"/>
</dbReference>
<dbReference type="EMBL" id="JAJAGQ010000024">
    <property type="protein sequence ID" value="KAJ8526380.1"/>
    <property type="molecule type" value="Genomic_DNA"/>
</dbReference>
<dbReference type="Proteomes" id="UP001152561">
    <property type="component" value="Unassembled WGS sequence"/>
</dbReference>
<gene>
    <name evidence="5" type="ORF">K7X08_028857</name>
</gene>
<evidence type="ECO:0000256" key="3">
    <source>
        <dbReference type="SAM" id="MobiDB-lite"/>
    </source>
</evidence>
<evidence type="ECO:0000259" key="4">
    <source>
        <dbReference type="Pfam" id="PF04927"/>
    </source>
</evidence>
<keyword evidence="6" id="KW-1185">Reference proteome</keyword>
<evidence type="ECO:0000256" key="1">
    <source>
        <dbReference type="ARBA" id="ARBA00010733"/>
    </source>
</evidence>
<protein>
    <recommendedName>
        <fullName evidence="4">SMP domain-containing protein</fullName>
    </recommendedName>
</protein>
<dbReference type="AlphaFoldDB" id="A0A9Q1L2X9"/>
<sequence length="74" mass="7955">MPVEYSDAAAIEAAEVRATGRTNIVRDGFAAAAQSAAARNARASRMNTRQNMARSSLRSGAKNVPGREWFTRSV</sequence>
<dbReference type="Pfam" id="PF04927">
    <property type="entry name" value="SMP"/>
    <property type="match status" value="1"/>
</dbReference>
<name>A0A9Q1L2X9_9SOLA</name>